<dbReference type="CDD" id="cd18030">
    <property type="entry name" value="DEXHc_RE_I_HsdR"/>
    <property type="match status" value="1"/>
</dbReference>
<dbReference type="Proteomes" id="UP000249898">
    <property type="component" value="Chromosome"/>
</dbReference>
<evidence type="ECO:0000256" key="7">
    <source>
        <dbReference type="ARBA" id="ARBA00022801"/>
    </source>
</evidence>
<comment type="function">
    <text evidence="10">Subunit R is required for both nuclease and ATPase activities, but not for modification.</text>
</comment>
<feature type="domain" description="Helicase ATP-binding" evidence="12">
    <location>
        <begin position="337"/>
        <end position="498"/>
    </location>
</feature>
<comment type="similarity">
    <text evidence="2 10">Belongs to the HsdR family.</text>
</comment>
<dbReference type="InterPro" id="IPR051268">
    <property type="entry name" value="Type-I_R_enzyme_R_subunit"/>
</dbReference>
<dbReference type="InterPro" id="IPR014001">
    <property type="entry name" value="Helicase_ATP-bd"/>
</dbReference>
<keyword evidence="6 13" id="KW-0255">Endonuclease</keyword>
<dbReference type="CDD" id="cd22332">
    <property type="entry name" value="HsdR_N"/>
    <property type="match status" value="1"/>
</dbReference>
<organism evidence="13 14">
    <name type="scientific">Marinomonas primoryensis</name>
    <dbReference type="NCBI Taxonomy" id="178399"/>
    <lineage>
        <taxon>Bacteria</taxon>
        <taxon>Pseudomonadati</taxon>
        <taxon>Pseudomonadota</taxon>
        <taxon>Gammaproteobacteria</taxon>
        <taxon>Oceanospirillales</taxon>
        <taxon>Oceanospirillaceae</taxon>
        <taxon>Marinomonas</taxon>
    </lineage>
</organism>
<dbReference type="SMART" id="SM00487">
    <property type="entry name" value="DEXDc"/>
    <property type="match status" value="1"/>
</dbReference>
<dbReference type="InterPro" id="IPR027417">
    <property type="entry name" value="P-loop_NTPase"/>
</dbReference>
<evidence type="ECO:0000256" key="2">
    <source>
        <dbReference type="ARBA" id="ARBA00008598"/>
    </source>
</evidence>
<dbReference type="Gene3D" id="3.40.50.300">
    <property type="entry name" value="P-loop containing nucleotide triphosphate hydrolases"/>
    <property type="match status" value="2"/>
</dbReference>
<evidence type="ECO:0000256" key="6">
    <source>
        <dbReference type="ARBA" id="ARBA00022759"/>
    </source>
</evidence>
<dbReference type="GO" id="GO:0009307">
    <property type="term" value="P:DNA restriction-modification system"/>
    <property type="evidence" value="ECO:0007669"/>
    <property type="project" value="UniProtKB-KW"/>
</dbReference>
<dbReference type="OrthoDB" id="9758243at2"/>
<dbReference type="Pfam" id="PF22679">
    <property type="entry name" value="T1R_D3-like"/>
    <property type="match status" value="1"/>
</dbReference>
<evidence type="ECO:0000256" key="4">
    <source>
        <dbReference type="ARBA" id="ARBA00022741"/>
    </source>
</evidence>
<dbReference type="InterPro" id="IPR040980">
    <property type="entry name" value="SWI2_SNF2"/>
</dbReference>
<dbReference type="PANTHER" id="PTHR30195:SF15">
    <property type="entry name" value="TYPE I RESTRICTION ENZYME HINDI ENDONUCLEASE SUBUNIT"/>
    <property type="match status" value="1"/>
</dbReference>
<keyword evidence="7 10" id="KW-0378">Hydrolase</keyword>
<dbReference type="CDD" id="cd18800">
    <property type="entry name" value="SF2_C_EcoR124I-like"/>
    <property type="match status" value="1"/>
</dbReference>
<keyword evidence="9 10" id="KW-0238">DNA-binding</keyword>
<sequence>MSTPPVHYNVDSKPEGFEFNEKYLSQIPALQQLINLGYQYLTPEQALAERGGRTSNVILEGVLRKQLKKINRINYKSGEYLFSEENIQSAIQKLKNIKFDGLQKTNEAIYDLITLGSAMEQTIEGDSKSFTLNFIDWKTPSNNSFHAVAEFSVERSRSTETVRPDIVLFVNGIPFSVIECKSPKIDVEQAISQNIRNQGDDYIPRLFTYVQQVLAVNKNVAQYATAGTPKKFWGVWKEQEVKAFDVDKAINTVLSDDVKKQLFSGEFSTARTFFDELEAEGKRLVTEQDKSIYSLCRPERLLDLVYRFTLFDGGIKKVARYQQYFVIKSTLARIKKGSSKESRQGGVVWHTQGSGKSLTMVMLTRAMALDPKLVNPRIILVTDRDDLDKQLGNTFAACGLSRERATSGRNLVKHLKDKVGLITTLIHKFDKGWIAEKYVDESKDIFVLVDESHRTNFGSLAARMRQMLPNACFLGFTGTPLLKKEKNNFAKFGGLIEPHYTIKQAVADEAVLPLLYEGRHVEMEQNQSAIDLWFERHTADLSKEQKADLKKKYARAEMLNKADQVIYMRAFDISEHFRANWQGTGFKAQLVAPGKNAAIKYQQFLQEIGTVTTEVVISGPDTREGHDEVDEGPTDELGKFWIKMMKRFGSEDEYTKQVINQFKHGDDPEILIVVDKLLTGFDAPRNTVLYLCRKLREHILLQAIARVNRLYEGKEFGYIVDYASVLGELDEALTMYEAFEGFDEDDLAGTLISINEEVCKLPQRHSDLWDLFKEVKNSKDEEAYEVLLADDELREEFYECLSAFSKSLGIALSSEQFIMKSDEHKLQNYKDDLKRFQNLKAAVKLRYAEAIDYRDYEPKIKKLLDIHIQAHEVTQLNEPVNIFDEKMFTMVKEEQGVYQSKTTASKADTIAHATKRSISENMDEDPAFYERFSKLIQDAIDDFKARRISDLEYLNRVIGIRNKVATKQHDDVPENISDNDEACAYFGLVKPYFMQYDMDTTQVDAIASQTSLAVQRIIDTHWKVDFWDDADVQKNAMNDIDDFLYDDIKEKFAVVLSLEQMDEIIEKTMQVAKHRRHT</sequence>
<accession>A0A2Z4PND5</accession>
<protein>
    <recommendedName>
        <fullName evidence="10">Type I restriction enzyme endonuclease subunit</fullName>
        <shortName evidence="10">R protein</shortName>
        <ecNumber evidence="10">3.1.21.3</ecNumber>
    </recommendedName>
</protein>
<proteinExistence type="inferred from homology"/>
<evidence type="ECO:0000256" key="10">
    <source>
        <dbReference type="RuleBase" id="RU364115"/>
    </source>
</evidence>
<reference evidence="13 14" key="1">
    <citation type="submission" date="2016-06" db="EMBL/GenBank/DDBJ databases">
        <title>The sequenced genome of the ice-adhering bacterium Marinomonas primoryensis, from Antarctica.</title>
        <authorList>
            <person name="Graham L."/>
            <person name="Vance T.D.R."/>
            <person name="Davies P.L."/>
        </authorList>
    </citation>
    <scope>NUCLEOTIDE SEQUENCE [LARGE SCALE GENOMIC DNA]</scope>
    <source>
        <strain evidence="13 14">AceL</strain>
    </source>
</reference>
<dbReference type="Gene3D" id="3.90.1570.50">
    <property type="match status" value="1"/>
</dbReference>
<dbReference type="InterPro" id="IPR004473">
    <property type="entry name" value="Restrct_endonuc_typeI_HsdR"/>
</dbReference>
<evidence type="ECO:0000256" key="3">
    <source>
        <dbReference type="ARBA" id="ARBA00022722"/>
    </source>
</evidence>
<comment type="catalytic activity">
    <reaction evidence="1 10">
        <text>Endonucleolytic cleavage of DNA to give random double-stranded fragments with terminal 5'-phosphates, ATP is simultaneously hydrolyzed.</text>
        <dbReference type="EC" id="3.1.21.3"/>
    </reaction>
</comment>
<name>A0A2Z4PND5_9GAMM</name>
<dbReference type="InterPro" id="IPR007409">
    <property type="entry name" value="Restrct_endonuc_type1_HsdR_N"/>
</dbReference>
<keyword evidence="8 10" id="KW-0067">ATP-binding</keyword>
<dbReference type="SUPFAM" id="SSF52540">
    <property type="entry name" value="P-loop containing nucleoside triphosphate hydrolases"/>
    <property type="match status" value="2"/>
</dbReference>
<keyword evidence="11" id="KW-0175">Coiled coil</keyword>
<dbReference type="AlphaFoldDB" id="A0A2Z4PND5"/>
<dbReference type="GO" id="GO:0009035">
    <property type="term" value="F:type I site-specific deoxyribonuclease activity"/>
    <property type="evidence" value="ECO:0007669"/>
    <property type="project" value="UniProtKB-EC"/>
</dbReference>
<evidence type="ECO:0000313" key="14">
    <source>
        <dbReference type="Proteomes" id="UP000249898"/>
    </source>
</evidence>
<evidence type="ECO:0000256" key="1">
    <source>
        <dbReference type="ARBA" id="ARBA00000851"/>
    </source>
</evidence>
<dbReference type="RefSeq" id="WP_112135316.1">
    <property type="nucleotide sequence ID" value="NZ_CP016181.1"/>
</dbReference>
<dbReference type="EMBL" id="CP016181">
    <property type="protein sequence ID" value="AWX98946.1"/>
    <property type="molecule type" value="Genomic_DNA"/>
</dbReference>
<dbReference type="PROSITE" id="PS51192">
    <property type="entry name" value="HELICASE_ATP_BIND_1"/>
    <property type="match status" value="1"/>
</dbReference>
<dbReference type="GO" id="GO:0003677">
    <property type="term" value="F:DNA binding"/>
    <property type="evidence" value="ECO:0007669"/>
    <property type="project" value="UniProtKB-KW"/>
</dbReference>
<dbReference type="Pfam" id="PF04313">
    <property type="entry name" value="HSDR_N"/>
    <property type="match status" value="1"/>
</dbReference>
<gene>
    <name evidence="13" type="ORF">A8139_02245</name>
</gene>
<evidence type="ECO:0000256" key="11">
    <source>
        <dbReference type="SAM" id="Coils"/>
    </source>
</evidence>
<evidence type="ECO:0000256" key="8">
    <source>
        <dbReference type="ARBA" id="ARBA00022840"/>
    </source>
</evidence>
<keyword evidence="4 10" id="KW-0547">Nucleotide-binding</keyword>
<dbReference type="PANTHER" id="PTHR30195">
    <property type="entry name" value="TYPE I SITE-SPECIFIC DEOXYRIBONUCLEASE PROTEIN SUBUNIT M AND R"/>
    <property type="match status" value="1"/>
</dbReference>
<dbReference type="InterPro" id="IPR055180">
    <property type="entry name" value="HsdR_RecA-like_helicase_dom_2"/>
</dbReference>
<evidence type="ECO:0000256" key="5">
    <source>
        <dbReference type="ARBA" id="ARBA00022747"/>
    </source>
</evidence>
<evidence type="ECO:0000256" key="9">
    <source>
        <dbReference type="ARBA" id="ARBA00023125"/>
    </source>
</evidence>
<keyword evidence="3" id="KW-0540">Nuclease</keyword>
<dbReference type="Pfam" id="PF18766">
    <property type="entry name" value="SWI2_SNF2"/>
    <property type="match status" value="1"/>
</dbReference>
<feature type="coiled-coil region" evidence="11">
    <location>
        <begin position="819"/>
        <end position="846"/>
    </location>
</feature>
<dbReference type="GO" id="GO:0005524">
    <property type="term" value="F:ATP binding"/>
    <property type="evidence" value="ECO:0007669"/>
    <property type="project" value="UniProtKB-KW"/>
</dbReference>
<dbReference type="EC" id="3.1.21.3" evidence="10"/>
<comment type="subunit">
    <text evidence="10">The type I restriction/modification system is composed of three polypeptides R, M and S.</text>
</comment>
<keyword evidence="5 10" id="KW-0680">Restriction system</keyword>
<evidence type="ECO:0000259" key="12">
    <source>
        <dbReference type="PROSITE" id="PS51192"/>
    </source>
</evidence>
<evidence type="ECO:0000313" key="13">
    <source>
        <dbReference type="EMBL" id="AWX98946.1"/>
    </source>
</evidence>
<dbReference type="REBASE" id="253892">
    <property type="entry name" value="MprAceLIIIP"/>
</dbReference>
<dbReference type="NCBIfam" id="TIGR00348">
    <property type="entry name" value="hsdR"/>
    <property type="match status" value="1"/>
</dbReference>